<proteinExistence type="predicted"/>
<dbReference type="AlphaFoldDB" id="A0A8J6BW10"/>
<organism evidence="2 3">
    <name type="scientific">Carpediemonas membranifera</name>
    <dbReference type="NCBI Taxonomy" id="201153"/>
    <lineage>
        <taxon>Eukaryota</taxon>
        <taxon>Metamonada</taxon>
        <taxon>Carpediemonas-like organisms</taxon>
        <taxon>Carpediemonas</taxon>
    </lineage>
</organism>
<dbReference type="Proteomes" id="UP000717585">
    <property type="component" value="Unassembled WGS sequence"/>
</dbReference>
<evidence type="ECO:0000313" key="3">
    <source>
        <dbReference type="Proteomes" id="UP000717585"/>
    </source>
</evidence>
<accession>A0A8J6BW10</accession>
<keyword evidence="1" id="KW-0472">Membrane</keyword>
<evidence type="ECO:0000313" key="2">
    <source>
        <dbReference type="EMBL" id="KAG9391956.1"/>
    </source>
</evidence>
<gene>
    <name evidence="2" type="ORF">J8273_6758</name>
</gene>
<reference evidence="2" key="1">
    <citation type="submission" date="2021-05" db="EMBL/GenBank/DDBJ databases">
        <title>A free-living protist that lacks canonical eukaryotic 1 DNA replication and segregation systems.</title>
        <authorList>
            <person name="Salas-Leiva D.E."/>
            <person name="Tromer E.C."/>
            <person name="Curtis B.A."/>
            <person name="Jerlstrom-Hultqvist J."/>
            <person name="Kolisko M."/>
            <person name="Yi Z."/>
            <person name="Salas-Leiva J.S."/>
            <person name="Gallot-Lavallee L."/>
            <person name="Kops G.J.P.L."/>
            <person name="Archibald J.M."/>
            <person name="Simpson A.G.B."/>
            <person name="Roger A.J."/>
        </authorList>
    </citation>
    <scope>NUCLEOTIDE SEQUENCE</scope>
    <source>
        <strain evidence="2">BICM</strain>
    </source>
</reference>
<evidence type="ECO:0000256" key="1">
    <source>
        <dbReference type="SAM" id="Phobius"/>
    </source>
</evidence>
<protein>
    <submittedName>
        <fullName evidence="2">Uncharacterized protein</fullName>
    </submittedName>
</protein>
<comment type="caution">
    <text evidence="2">The sequence shown here is derived from an EMBL/GenBank/DDBJ whole genome shotgun (WGS) entry which is preliminary data.</text>
</comment>
<dbReference type="EMBL" id="JAHDYR010000042">
    <property type="protein sequence ID" value="KAG9391956.1"/>
    <property type="molecule type" value="Genomic_DNA"/>
</dbReference>
<keyword evidence="3" id="KW-1185">Reference proteome</keyword>
<sequence>MAIGLILGDLRNRSLGKTPHSQIIDDCTMGLLFMLDPFAWVQKAIKDMIARIYLFFSTLVCAPICFSCCALFWLIIASICGILMLKNPRAHHIDQFNKDVKHWNEKLAPAFAHQAMLVSDESLNYANTAMLHVKSGYPSTIPSIDDGDKAKVKLPINTSYWSDNGKAFTTDHTRDQTNYLTATEVYKRDYLQVTVNNHPLLPGTREAITSTYINASVPMSDRKMKSCVLANPTKTQPLCTDQCMALNHGYFDPHFKVCESGSYLDSDEMIILLDDSYRLSEATWRSSLFKDLHYRYSTDTNGATPLVDNMGSVKVYTMMESDPMIIYAKWGGFGLSASAYAALAVLFLACCCCWCGCNLCTPCWALWCCCCTSVGVSAARQDSGAGYTPLDSGFDGGDDTNSYL</sequence>
<feature type="transmembrane region" description="Helical" evidence="1">
    <location>
        <begin position="52"/>
        <end position="85"/>
    </location>
</feature>
<name>A0A8J6BW10_9EUKA</name>
<keyword evidence="1" id="KW-1133">Transmembrane helix</keyword>
<keyword evidence="1" id="KW-0812">Transmembrane</keyword>